<dbReference type="GO" id="GO:0008270">
    <property type="term" value="F:zinc ion binding"/>
    <property type="evidence" value="ECO:0007669"/>
    <property type="project" value="UniProtKB-KW"/>
</dbReference>
<sequence length="149" mass="16640">MQLFVRSLEGRSLPIDASSLDTLRFAVADRTGIPMEEQRLIFGGRQMESGSLESYGVHDGVTVGLALRLRGGEKKKRCNCFITTTDRCSQASLRIVGDCSYCTKSFCGTHRLPEDHKCPNLQSCKQEAFDKLKSRLEGEQTVTEKIKSF</sequence>
<dbReference type="SUPFAM" id="SSF118310">
    <property type="entry name" value="AN1-like Zinc finger"/>
    <property type="match status" value="1"/>
</dbReference>
<dbReference type="PROSITE" id="PS50053">
    <property type="entry name" value="UBIQUITIN_2"/>
    <property type="match status" value="1"/>
</dbReference>
<proteinExistence type="predicted"/>
<keyword evidence="6" id="KW-1185">Reference proteome</keyword>
<dbReference type="OrthoDB" id="428577at2759"/>
<dbReference type="Proteomes" id="UP000193467">
    <property type="component" value="Unassembled WGS sequence"/>
</dbReference>
<evidence type="ECO:0000313" key="6">
    <source>
        <dbReference type="Proteomes" id="UP000193467"/>
    </source>
</evidence>
<evidence type="ECO:0000313" key="5">
    <source>
        <dbReference type="EMBL" id="ORY88896.1"/>
    </source>
</evidence>
<keyword evidence="1" id="KW-0479">Metal-binding</keyword>
<dbReference type="Pfam" id="PF00240">
    <property type="entry name" value="ubiquitin"/>
    <property type="match status" value="1"/>
</dbReference>
<dbReference type="InParanoid" id="A0A1Y2FXZ4"/>
<accession>A0A1Y2FXZ4</accession>
<protein>
    <recommendedName>
        <fullName evidence="4">Ubiquitin-like domain-containing protein</fullName>
    </recommendedName>
</protein>
<feature type="domain" description="Ubiquitin-like" evidence="4">
    <location>
        <begin position="1"/>
        <end position="72"/>
    </location>
</feature>
<reference evidence="5 6" key="1">
    <citation type="submission" date="2016-07" db="EMBL/GenBank/DDBJ databases">
        <title>Pervasive Adenine N6-methylation of Active Genes in Fungi.</title>
        <authorList>
            <consortium name="DOE Joint Genome Institute"/>
            <person name="Mondo S.J."/>
            <person name="Dannebaum R.O."/>
            <person name="Kuo R.C."/>
            <person name="Labutti K."/>
            <person name="Haridas S."/>
            <person name="Kuo A."/>
            <person name="Salamov A."/>
            <person name="Ahrendt S.R."/>
            <person name="Lipzen A."/>
            <person name="Sullivan W."/>
            <person name="Andreopoulos W.B."/>
            <person name="Clum A."/>
            <person name="Lindquist E."/>
            <person name="Daum C."/>
            <person name="Ramamoorthy G.K."/>
            <person name="Gryganskyi A."/>
            <person name="Culley D."/>
            <person name="Magnuson J.K."/>
            <person name="James T.Y."/>
            <person name="O'Malley M.A."/>
            <person name="Stajich J.E."/>
            <person name="Spatafora J.W."/>
            <person name="Visel A."/>
            <person name="Grigoriev I.V."/>
        </authorList>
    </citation>
    <scope>NUCLEOTIDE SEQUENCE [LARGE SCALE GENOMIC DNA]</scope>
    <source>
        <strain evidence="5 6">62-1032</strain>
    </source>
</reference>
<dbReference type="InterPro" id="IPR000626">
    <property type="entry name" value="Ubiquitin-like_dom"/>
</dbReference>
<evidence type="ECO:0000256" key="2">
    <source>
        <dbReference type="ARBA" id="ARBA00022771"/>
    </source>
</evidence>
<evidence type="ECO:0000256" key="3">
    <source>
        <dbReference type="ARBA" id="ARBA00022833"/>
    </source>
</evidence>
<name>A0A1Y2FXZ4_9BASI</name>
<dbReference type="SMART" id="SM00154">
    <property type="entry name" value="ZnF_AN1"/>
    <property type="match status" value="1"/>
</dbReference>
<dbReference type="SUPFAM" id="SSF54236">
    <property type="entry name" value="Ubiquitin-like"/>
    <property type="match status" value="1"/>
</dbReference>
<dbReference type="SMART" id="SM00213">
    <property type="entry name" value="UBQ"/>
    <property type="match status" value="1"/>
</dbReference>
<organism evidence="5 6">
    <name type="scientific">Leucosporidium creatinivorum</name>
    <dbReference type="NCBI Taxonomy" id="106004"/>
    <lineage>
        <taxon>Eukaryota</taxon>
        <taxon>Fungi</taxon>
        <taxon>Dikarya</taxon>
        <taxon>Basidiomycota</taxon>
        <taxon>Pucciniomycotina</taxon>
        <taxon>Microbotryomycetes</taxon>
        <taxon>Leucosporidiales</taxon>
        <taxon>Leucosporidium</taxon>
    </lineage>
</organism>
<dbReference type="InterPro" id="IPR000058">
    <property type="entry name" value="Znf_AN1"/>
</dbReference>
<gene>
    <name evidence="5" type="ORF">BCR35DRAFT_301262</name>
</gene>
<comment type="caution">
    <text evidence="5">The sequence shown here is derived from an EMBL/GenBank/DDBJ whole genome shotgun (WGS) entry which is preliminary data.</text>
</comment>
<evidence type="ECO:0000256" key="1">
    <source>
        <dbReference type="ARBA" id="ARBA00022723"/>
    </source>
</evidence>
<keyword evidence="3" id="KW-0862">Zinc</keyword>
<dbReference type="STRING" id="106004.A0A1Y2FXZ4"/>
<dbReference type="InterPro" id="IPR050158">
    <property type="entry name" value="Ubiquitin_ubiquitin-like"/>
</dbReference>
<dbReference type="Gene3D" id="3.10.20.90">
    <property type="entry name" value="Phosphatidylinositol 3-kinase Catalytic Subunit, Chain A, domain 1"/>
    <property type="match status" value="1"/>
</dbReference>
<evidence type="ECO:0000259" key="4">
    <source>
        <dbReference type="PROSITE" id="PS50053"/>
    </source>
</evidence>
<dbReference type="Pfam" id="PF01428">
    <property type="entry name" value="zf-AN1"/>
    <property type="match status" value="1"/>
</dbReference>
<dbReference type="InterPro" id="IPR029071">
    <property type="entry name" value="Ubiquitin-like_domsf"/>
</dbReference>
<dbReference type="AlphaFoldDB" id="A0A1Y2FXZ4"/>
<dbReference type="Gene3D" id="4.10.1110.10">
    <property type="entry name" value="AN1-like Zinc finger"/>
    <property type="match status" value="1"/>
</dbReference>
<dbReference type="EMBL" id="MCGR01000008">
    <property type="protein sequence ID" value="ORY88896.1"/>
    <property type="molecule type" value="Genomic_DNA"/>
</dbReference>
<dbReference type="InterPro" id="IPR035896">
    <property type="entry name" value="AN1-like_Znf"/>
</dbReference>
<dbReference type="PANTHER" id="PTHR10666">
    <property type="entry name" value="UBIQUITIN"/>
    <property type="match status" value="1"/>
</dbReference>
<keyword evidence="2" id="KW-0863">Zinc-finger</keyword>